<sequence length="68" mass="7708">MLNPVKVRTITCALHNFLMSRKSSVYLNAKLVDHYNEDGTLVNGAMIPTANLYQTFYHTAHTLAKKLQ</sequence>
<evidence type="ECO:0000313" key="1">
    <source>
        <dbReference type="EMBL" id="KNC32041.1"/>
    </source>
</evidence>
<protein>
    <submittedName>
        <fullName evidence="1">Uncharacterized protein</fullName>
    </submittedName>
</protein>
<accession>A0A0L0CIH0</accession>
<name>A0A0L0CIH0_LUCCU</name>
<organism evidence="1 2">
    <name type="scientific">Lucilia cuprina</name>
    <name type="common">Green bottle fly</name>
    <name type="synonym">Australian sheep blowfly</name>
    <dbReference type="NCBI Taxonomy" id="7375"/>
    <lineage>
        <taxon>Eukaryota</taxon>
        <taxon>Metazoa</taxon>
        <taxon>Ecdysozoa</taxon>
        <taxon>Arthropoda</taxon>
        <taxon>Hexapoda</taxon>
        <taxon>Insecta</taxon>
        <taxon>Pterygota</taxon>
        <taxon>Neoptera</taxon>
        <taxon>Endopterygota</taxon>
        <taxon>Diptera</taxon>
        <taxon>Brachycera</taxon>
        <taxon>Muscomorpha</taxon>
        <taxon>Oestroidea</taxon>
        <taxon>Calliphoridae</taxon>
        <taxon>Luciliinae</taxon>
        <taxon>Lucilia</taxon>
    </lineage>
</organism>
<gene>
    <name evidence="1" type="ORF">FF38_14541</name>
</gene>
<keyword evidence="2" id="KW-1185">Reference proteome</keyword>
<dbReference type="Proteomes" id="UP000037069">
    <property type="component" value="Unassembled WGS sequence"/>
</dbReference>
<dbReference type="AlphaFoldDB" id="A0A0L0CIH0"/>
<proteinExistence type="predicted"/>
<reference evidence="1 2" key="1">
    <citation type="journal article" date="2015" name="Nat. Commun.">
        <title>Lucilia cuprina genome unlocks parasitic fly biology to underpin future interventions.</title>
        <authorList>
            <person name="Anstead C.A."/>
            <person name="Korhonen P.K."/>
            <person name="Young N.D."/>
            <person name="Hall R.S."/>
            <person name="Jex A.R."/>
            <person name="Murali S.C."/>
            <person name="Hughes D.S."/>
            <person name="Lee S.F."/>
            <person name="Perry T."/>
            <person name="Stroehlein A.J."/>
            <person name="Ansell B.R."/>
            <person name="Breugelmans B."/>
            <person name="Hofmann A."/>
            <person name="Qu J."/>
            <person name="Dugan S."/>
            <person name="Lee S.L."/>
            <person name="Chao H."/>
            <person name="Dinh H."/>
            <person name="Han Y."/>
            <person name="Doddapaneni H.V."/>
            <person name="Worley K.C."/>
            <person name="Muzny D.M."/>
            <person name="Ioannidis P."/>
            <person name="Waterhouse R.M."/>
            <person name="Zdobnov E.M."/>
            <person name="James P.J."/>
            <person name="Bagnall N.H."/>
            <person name="Kotze A.C."/>
            <person name="Gibbs R.A."/>
            <person name="Richards S."/>
            <person name="Batterham P."/>
            <person name="Gasser R.B."/>
        </authorList>
    </citation>
    <scope>NUCLEOTIDE SEQUENCE [LARGE SCALE GENOMIC DNA]</scope>
    <source>
        <strain evidence="1 2">LS</strain>
        <tissue evidence="1">Full body</tissue>
    </source>
</reference>
<evidence type="ECO:0000313" key="2">
    <source>
        <dbReference type="Proteomes" id="UP000037069"/>
    </source>
</evidence>
<comment type="caution">
    <text evidence="1">The sequence shown here is derived from an EMBL/GenBank/DDBJ whole genome shotgun (WGS) entry which is preliminary data.</text>
</comment>
<dbReference type="EMBL" id="JRES01000346">
    <property type="protein sequence ID" value="KNC32041.1"/>
    <property type="molecule type" value="Genomic_DNA"/>
</dbReference>